<feature type="transmembrane region" description="Helical" evidence="8">
    <location>
        <begin position="95"/>
        <end position="114"/>
    </location>
</feature>
<proteinExistence type="inferred from homology"/>
<evidence type="ECO:0000256" key="1">
    <source>
        <dbReference type="ARBA" id="ARBA00004141"/>
    </source>
</evidence>
<keyword evidence="5 8" id="KW-1133">Transmembrane helix</keyword>
<evidence type="ECO:0000256" key="7">
    <source>
        <dbReference type="SAM" id="MobiDB-lite"/>
    </source>
</evidence>
<feature type="region of interest" description="Disordered" evidence="7">
    <location>
        <begin position="304"/>
        <end position="333"/>
    </location>
</feature>
<comment type="caution">
    <text evidence="9">The sequence shown here is derived from an EMBL/GenBank/DDBJ whole genome shotgun (WGS) entry which is preliminary data.</text>
</comment>
<protein>
    <recommendedName>
        <fullName evidence="11">Equilibrative nucleoside transporter 3</fullName>
    </recommendedName>
</protein>
<dbReference type="InterPro" id="IPR002259">
    <property type="entry name" value="Eqnu_transpt"/>
</dbReference>
<evidence type="ECO:0000256" key="8">
    <source>
        <dbReference type="SAM" id="Phobius"/>
    </source>
</evidence>
<feature type="transmembrane region" description="Helical" evidence="8">
    <location>
        <begin position="62"/>
        <end position="83"/>
    </location>
</feature>
<evidence type="ECO:0000256" key="5">
    <source>
        <dbReference type="ARBA" id="ARBA00022989"/>
    </source>
</evidence>
<keyword evidence="6 8" id="KW-0472">Membrane</keyword>
<dbReference type="GO" id="GO:0005886">
    <property type="term" value="C:plasma membrane"/>
    <property type="evidence" value="ECO:0007669"/>
    <property type="project" value="TreeGrafter"/>
</dbReference>
<feature type="transmembrane region" description="Helical" evidence="8">
    <location>
        <begin position="447"/>
        <end position="466"/>
    </location>
</feature>
<evidence type="ECO:0008006" key="11">
    <source>
        <dbReference type="Google" id="ProtNLM"/>
    </source>
</evidence>
<feature type="transmembrane region" description="Helical" evidence="8">
    <location>
        <begin position="159"/>
        <end position="180"/>
    </location>
</feature>
<feature type="transmembrane region" description="Helical" evidence="8">
    <location>
        <begin position="126"/>
        <end position="147"/>
    </location>
</feature>
<dbReference type="SUPFAM" id="SSF103473">
    <property type="entry name" value="MFS general substrate transporter"/>
    <property type="match status" value="1"/>
</dbReference>
<feature type="transmembrane region" description="Helical" evidence="8">
    <location>
        <begin position="410"/>
        <end position="435"/>
    </location>
</feature>
<evidence type="ECO:0000256" key="4">
    <source>
        <dbReference type="ARBA" id="ARBA00022692"/>
    </source>
</evidence>
<name>A0AAV2T2F5_CALDB</name>
<feature type="transmembrane region" description="Helical" evidence="8">
    <location>
        <begin position="200"/>
        <end position="220"/>
    </location>
</feature>
<dbReference type="PIRSF" id="PIRSF016379">
    <property type="entry name" value="ENT"/>
    <property type="match status" value="1"/>
</dbReference>
<feature type="transmembrane region" description="Helical" evidence="8">
    <location>
        <begin position="378"/>
        <end position="398"/>
    </location>
</feature>
<sequence length="541" mass="60212">MSGDDNGHAAPVDRFNLAYCFLLLHGIGFLLPWNVFINAREYFVDYKLNTTTSYDADYRLNFMSYLGFAAHFPSLVFAAWNTFSQSGSSLSNPTFRFSGAMLVEVTVLLFTIAFTMVDTCDIPGTFFGITIVSVVLINCCVGIHQTLTFGMAAILPMKYSNAVIVGSNACGTIISLVNVLTKWLAMIKSRSRKSIVVAAVAYFMSSVGIVLACVITYFWLRRLEFVRYYSSLGNKRCIEVLSPPEGTSPPAKKANEHGTQPDANGYLPAIYTQGDEKDINETEEGSQGRRLLLKSMNAVEAVNNKNTGEHPSDQTLPHSFGSEESTGDEEAAEDKNDSELLRDCFGICCFAPPLGETRCRAYWSRYLACLSECWPHCLSIWSVFFCSLSVFPAIQSMIRPNNPNYWISPLWFVDVTCFFFFNLFAVLGCIVSNWIKIPGPRLLWIPVWIRTLLFIPFFLFCNFGLTNPKLPVLITNDHVYLAAVVIFAFTNGYFASLGIMYAPRNSPPERAELCGMLAAFFLNLGVFSGVYASRGLVSLVI</sequence>
<dbReference type="Proteomes" id="UP001497525">
    <property type="component" value="Unassembled WGS sequence"/>
</dbReference>
<feature type="transmembrane region" description="Helical" evidence="8">
    <location>
        <begin position="478"/>
        <end position="501"/>
    </location>
</feature>
<dbReference type="Pfam" id="PF01733">
    <property type="entry name" value="Nucleoside_tran"/>
    <property type="match status" value="2"/>
</dbReference>
<dbReference type="GO" id="GO:0005337">
    <property type="term" value="F:nucleoside transmembrane transporter activity"/>
    <property type="evidence" value="ECO:0007669"/>
    <property type="project" value="InterPro"/>
</dbReference>
<evidence type="ECO:0000256" key="2">
    <source>
        <dbReference type="ARBA" id="ARBA00007965"/>
    </source>
</evidence>
<evidence type="ECO:0000256" key="6">
    <source>
        <dbReference type="ARBA" id="ARBA00023136"/>
    </source>
</evidence>
<accession>A0AAV2T2F5</accession>
<reference evidence="9" key="1">
    <citation type="submission" date="2024-06" db="EMBL/GenBank/DDBJ databases">
        <authorList>
            <person name="Liu X."/>
            <person name="Lenzi L."/>
            <person name="Haldenby T S."/>
            <person name="Uol C."/>
        </authorList>
    </citation>
    <scope>NUCLEOTIDE SEQUENCE</scope>
</reference>
<feature type="transmembrane region" description="Helical" evidence="8">
    <location>
        <begin position="513"/>
        <end position="532"/>
    </location>
</feature>
<feature type="region of interest" description="Disordered" evidence="7">
    <location>
        <begin position="243"/>
        <end position="267"/>
    </location>
</feature>
<dbReference type="PANTHER" id="PTHR10332:SF80">
    <property type="entry name" value="EQUILIBRATIVE NUCLEOSIDE TRANSPORTER 2, ISOFORM A"/>
    <property type="match status" value="1"/>
</dbReference>
<keyword evidence="3" id="KW-0813">Transport</keyword>
<dbReference type="InterPro" id="IPR036259">
    <property type="entry name" value="MFS_trans_sf"/>
</dbReference>
<dbReference type="PANTHER" id="PTHR10332">
    <property type="entry name" value="EQUILIBRATIVE NUCLEOSIDE TRANSPORTER"/>
    <property type="match status" value="1"/>
</dbReference>
<dbReference type="EMBL" id="CAXLJL010000061">
    <property type="protein sequence ID" value="CAL5130324.1"/>
    <property type="molecule type" value="Genomic_DNA"/>
</dbReference>
<comment type="similarity">
    <text evidence="2">Belongs to the SLC29A/ENT transporter (TC 2.A.57) family.</text>
</comment>
<keyword evidence="4 8" id="KW-0812">Transmembrane</keyword>
<evidence type="ECO:0000256" key="3">
    <source>
        <dbReference type="ARBA" id="ARBA00022448"/>
    </source>
</evidence>
<comment type="subcellular location">
    <subcellularLocation>
        <location evidence="1">Membrane</location>
        <topology evidence="1">Multi-pass membrane protein</topology>
    </subcellularLocation>
</comment>
<dbReference type="AlphaFoldDB" id="A0AAV2T2F5"/>
<gene>
    <name evidence="9" type="ORF">CDAUBV1_LOCUS1939</name>
</gene>
<feature type="transmembrane region" description="Helical" evidence="8">
    <location>
        <begin position="17"/>
        <end position="37"/>
    </location>
</feature>
<organism evidence="9 10">
    <name type="scientific">Calicophoron daubneyi</name>
    <name type="common">Rumen fluke</name>
    <name type="synonym">Paramphistomum daubneyi</name>
    <dbReference type="NCBI Taxonomy" id="300641"/>
    <lineage>
        <taxon>Eukaryota</taxon>
        <taxon>Metazoa</taxon>
        <taxon>Spiralia</taxon>
        <taxon>Lophotrochozoa</taxon>
        <taxon>Platyhelminthes</taxon>
        <taxon>Trematoda</taxon>
        <taxon>Digenea</taxon>
        <taxon>Plagiorchiida</taxon>
        <taxon>Pronocephalata</taxon>
        <taxon>Paramphistomoidea</taxon>
        <taxon>Paramphistomidae</taxon>
        <taxon>Calicophoron</taxon>
    </lineage>
</organism>
<evidence type="ECO:0000313" key="10">
    <source>
        <dbReference type="Proteomes" id="UP001497525"/>
    </source>
</evidence>
<evidence type="ECO:0000313" key="9">
    <source>
        <dbReference type="EMBL" id="CAL5130324.1"/>
    </source>
</evidence>